<evidence type="ECO:0000256" key="1">
    <source>
        <dbReference type="ARBA" id="ARBA00023157"/>
    </source>
</evidence>
<dbReference type="Gene3D" id="3.90.550.10">
    <property type="entry name" value="Spore Coat Polysaccharide Biosynthesis Protein SpsA, Chain A"/>
    <property type="match status" value="1"/>
</dbReference>
<feature type="region of interest" description="Disordered" evidence="2">
    <location>
        <begin position="1"/>
        <end position="39"/>
    </location>
</feature>
<evidence type="ECO:0000313" key="4">
    <source>
        <dbReference type="EMBL" id="CAK0788290.1"/>
    </source>
</evidence>
<dbReference type="InterPro" id="IPR029044">
    <property type="entry name" value="Nucleotide-diphossugar_trans"/>
</dbReference>
<proteinExistence type="predicted"/>
<dbReference type="SUPFAM" id="SSF53448">
    <property type="entry name" value="Nucleotide-diphospho-sugar transferases"/>
    <property type="match status" value="1"/>
</dbReference>
<dbReference type="PANTHER" id="PTHR11675">
    <property type="entry name" value="N-ACETYLGALACTOSAMINYLTRANSFERASE"/>
    <property type="match status" value="1"/>
</dbReference>
<dbReference type="PANTHER" id="PTHR11675:SF43">
    <property type="entry name" value="POLYPEPTIDE N-ACETYLGALACTOSAMINYLTRANSFERASE 1"/>
    <property type="match status" value="1"/>
</dbReference>
<dbReference type="EMBL" id="CAUYUJ010000026">
    <property type="protein sequence ID" value="CAK0788290.1"/>
    <property type="molecule type" value="Genomic_DNA"/>
</dbReference>
<evidence type="ECO:0000259" key="3">
    <source>
        <dbReference type="Pfam" id="PF00535"/>
    </source>
</evidence>
<organism evidence="4 5">
    <name type="scientific">Prorocentrum cordatum</name>
    <dbReference type="NCBI Taxonomy" id="2364126"/>
    <lineage>
        <taxon>Eukaryota</taxon>
        <taxon>Sar</taxon>
        <taxon>Alveolata</taxon>
        <taxon>Dinophyceae</taxon>
        <taxon>Prorocentrales</taxon>
        <taxon>Prorocentraceae</taxon>
        <taxon>Prorocentrum</taxon>
    </lineage>
</organism>
<dbReference type="Pfam" id="PF00535">
    <property type="entry name" value="Glycos_transf_2"/>
    <property type="match status" value="1"/>
</dbReference>
<dbReference type="InterPro" id="IPR001173">
    <property type="entry name" value="Glyco_trans_2-like"/>
</dbReference>
<accession>A0ABN9P8T6</accession>
<keyword evidence="5" id="KW-1185">Reference proteome</keyword>
<evidence type="ECO:0000256" key="2">
    <source>
        <dbReference type="SAM" id="MobiDB-lite"/>
    </source>
</evidence>
<gene>
    <name evidence="4" type="ORF">PCOR1329_LOCUS226</name>
</gene>
<sequence>MHAESGRCVSASAPSAYRPRVEQVQSTPRATRDARRGKTAVPGFCGRPHTWITSGPHFATHVQELMDGAGPFSADPFSAIDDSRDCLRAAARNLKADTERILYNEAWVEVCFYGCEGGWFLCARALSKVVLVDDHSQLDELSLLPEHLERLQRQLPPEKVRLVRRSIHNGIVGARNAGAKEARYPILVILDSHAQ</sequence>
<reference evidence="4" key="1">
    <citation type="submission" date="2023-10" db="EMBL/GenBank/DDBJ databases">
        <authorList>
            <person name="Chen Y."/>
            <person name="Shah S."/>
            <person name="Dougan E. K."/>
            <person name="Thang M."/>
            <person name="Chan C."/>
        </authorList>
    </citation>
    <scope>NUCLEOTIDE SEQUENCE [LARGE SCALE GENOMIC DNA]</scope>
</reference>
<evidence type="ECO:0000313" key="5">
    <source>
        <dbReference type="Proteomes" id="UP001189429"/>
    </source>
</evidence>
<comment type="caution">
    <text evidence="4">The sequence shown here is derived from an EMBL/GenBank/DDBJ whole genome shotgun (WGS) entry which is preliminary data.</text>
</comment>
<keyword evidence="1" id="KW-1015">Disulfide bond</keyword>
<dbReference type="Proteomes" id="UP001189429">
    <property type="component" value="Unassembled WGS sequence"/>
</dbReference>
<name>A0ABN9P8T6_9DINO</name>
<protein>
    <recommendedName>
        <fullName evidence="3">Glycosyltransferase 2-like domain-containing protein</fullName>
    </recommendedName>
</protein>
<feature type="domain" description="Glycosyltransferase 2-like" evidence="3">
    <location>
        <begin position="128"/>
        <end position="195"/>
    </location>
</feature>
<feature type="non-terminal residue" evidence="4">
    <location>
        <position position="195"/>
    </location>
</feature>